<proteinExistence type="predicted"/>
<accession>A0ACC0I7I1</accession>
<sequence length="450" mass="49853">MSLSSSIFIALSLFLLSGSTFSTSISHEITNSSSCPLNFNLLQKLSGFRSSFVDVQTHCHYLHQGMRMIRSEYLRTHGHFLPPTATSEACWVLYRSLVSRLVHDFDINSSCGYHPDWISQACKNVTMRSQFEKLIPETELDQVRTHCNGSLQNFSHCSLCTSSLMSLQVYLGGPENGNFSDCTGYPYIYTAAFVNQFGPTDEYTAKCLFSLHLSPSSTPNSPPHIFAISGAMMGLFVGIFGAIMVVALLLRRHKKIEEEKKSNGKIATSFVSWVESIKGSSNLVKYKFEEIKSATMNFSRENIIGKGQYGYVYRGTLQDGSEVAVKKIKNCSLAGDRTFAHEVEVVASVTHVNLVALRGYCTATDPLHGHQRMIARPTMDQIVKLLEANMPIPLVSEASVASSKAVCCQLMKKENLKDEPVHKTSATTGSKECKIDVHNTPFNLQSFFGV</sequence>
<name>A0ACC0I7I1_9ERIC</name>
<organism evidence="1 2">
    <name type="scientific">Camellia lanceoleosa</name>
    <dbReference type="NCBI Taxonomy" id="1840588"/>
    <lineage>
        <taxon>Eukaryota</taxon>
        <taxon>Viridiplantae</taxon>
        <taxon>Streptophyta</taxon>
        <taxon>Embryophyta</taxon>
        <taxon>Tracheophyta</taxon>
        <taxon>Spermatophyta</taxon>
        <taxon>Magnoliopsida</taxon>
        <taxon>eudicotyledons</taxon>
        <taxon>Gunneridae</taxon>
        <taxon>Pentapetalae</taxon>
        <taxon>asterids</taxon>
        <taxon>Ericales</taxon>
        <taxon>Theaceae</taxon>
        <taxon>Camellia</taxon>
    </lineage>
</organism>
<evidence type="ECO:0000313" key="2">
    <source>
        <dbReference type="Proteomes" id="UP001060215"/>
    </source>
</evidence>
<comment type="caution">
    <text evidence="1">The sequence shown here is derived from an EMBL/GenBank/DDBJ whole genome shotgun (WGS) entry which is preliminary data.</text>
</comment>
<gene>
    <name evidence="1" type="ORF">LOK49_LG03G01798</name>
</gene>
<keyword evidence="2" id="KW-1185">Reference proteome</keyword>
<dbReference type="EMBL" id="CM045763">
    <property type="protein sequence ID" value="KAI8020953.1"/>
    <property type="molecule type" value="Genomic_DNA"/>
</dbReference>
<dbReference type="Proteomes" id="UP001060215">
    <property type="component" value="Chromosome 6"/>
</dbReference>
<reference evidence="1 2" key="1">
    <citation type="journal article" date="2022" name="Plant J.">
        <title>Chromosome-level genome of Camellia lanceoleosa provides a valuable resource for understanding genome evolution and self-incompatibility.</title>
        <authorList>
            <person name="Gong W."/>
            <person name="Xiao S."/>
            <person name="Wang L."/>
            <person name="Liao Z."/>
            <person name="Chang Y."/>
            <person name="Mo W."/>
            <person name="Hu G."/>
            <person name="Li W."/>
            <person name="Zhao G."/>
            <person name="Zhu H."/>
            <person name="Hu X."/>
            <person name="Ji K."/>
            <person name="Xiang X."/>
            <person name="Song Q."/>
            <person name="Yuan D."/>
            <person name="Jin S."/>
            <person name="Zhang L."/>
        </authorList>
    </citation>
    <scope>NUCLEOTIDE SEQUENCE [LARGE SCALE GENOMIC DNA]</scope>
    <source>
        <strain evidence="1">SQ_2022a</strain>
    </source>
</reference>
<protein>
    <submittedName>
        <fullName evidence="1">LRR receptor-like serine/threonine-protein kinase RKF3</fullName>
    </submittedName>
</protein>
<evidence type="ECO:0000313" key="1">
    <source>
        <dbReference type="EMBL" id="KAI8020953.1"/>
    </source>
</evidence>